<evidence type="ECO:0000256" key="2">
    <source>
        <dbReference type="SAM" id="MobiDB-lite"/>
    </source>
</evidence>
<feature type="compositionally biased region" description="Acidic residues" evidence="2">
    <location>
        <begin position="492"/>
        <end position="506"/>
    </location>
</feature>
<feature type="region of interest" description="Disordered" evidence="2">
    <location>
        <begin position="486"/>
        <end position="521"/>
    </location>
</feature>
<feature type="domain" description="Rho-GAP" evidence="3">
    <location>
        <begin position="27"/>
        <end position="217"/>
    </location>
</feature>
<proteinExistence type="inferred from homology"/>
<organism evidence="4 5">
    <name type="scientific">Echinococcus multilocularis</name>
    <name type="common">Fox tapeworm</name>
    <dbReference type="NCBI Taxonomy" id="6211"/>
    <lineage>
        <taxon>Eukaryota</taxon>
        <taxon>Metazoa</taxon>
        <taxon>Spiralia</taxon>
        <taxon>Lophotrochozoa</taxon>
        <taxon>Platyhelminthes</taxon>
        <taxon>Cestoda</taxon>
        <taxon>Eucestoda</taxon>
        <taxon>Cyclophyllidea</taxon>
        <taxon>Taeniidae</taxon>
        <taxon>Echinococcus</taxon>
    </lineage>
</organism>
<dbReference type="Proteomes" id="UP000017246">
    <property type="component" value="Unassembled WGS sequence"/>
</dbReference>
<reference evidence="4" key="2">
    <citation type="submission" date="2015-11" db="EMBL/GenBank/DDBJ databases">
        <authorList>
            <person name="Zhang Y."/>
            <person name="Guo Z."/>
        </authorList>
    </citation>
    <scope>NUCLEOTIDE SEQUENCE</scope>
</reference>
<name>A0A068YM54_ECHMU</name>
<dbReference type="InterPro" id="IPR000198">
    <property type="entry name" value="RhoGAP_dom"/>
</dbReference>
<dbReference type="EMBL" id="LN902844">
    <property type="protein sequence ID" value="CDS43268.1"/>
    <property type="molecule type" value="Genomic_DNA"/>
</dbReference>
<sequence>MERIVQKLNSPLLKRKSLADGNRSFGVPLKSLFYKKSSSVPRIVENICEFLLNFGSHTEGIFRVNGSAKAIANLKAQFDATCADDISNTGCVDIHAICGVFKLFLREIPEGLIPDTATRQTVKIMDHLKDDKPQCLLKLRNVVTNLPEENYNLLRYICHFLEELASNEASTKMSAANLGIVFGPCLFKCGLGVQGLRQQNLSNLATTCFITHFGTIFSPATSVNSSVQQFGLLKSAASLNSLLQRRRHDVPRRSIAPAASTEEAMAEGVEGGLRSRTISPWGDSASPLLSVPVGNSSNIASHSTNSLLLSPSRKWLYSDAEEIEIRSHGALARELASIMTSISIPSVTKLNQLSDAAPTSNTIFTTVAVPSSKSTSEKEEDKVEVRRSPPSLPSLVHLYHHNQHHHPHHRHKYHVWRGQCEELEGKEKISSDSSSTTSLLEVAAALTFSQLLMESTTETTTHTLTVEEFEPAHAYLSSSIVDDMHSACPTSDAEEKDQADEEDVEETRENSSATTSSTHHFPRAKCRLPHVFSAPKQHRNSSCRLHHGVLNYLDYLSADAAFGEFRVLPSAEAIVCSIHPSDDYIPPLQPILPPRILIANPVCQSITPRPRHILTWPRKRNILSRLRNRRSLDVYIPLTGRPNGDETTTFSNASKERSVEPSSSLDISLPDPIHLEVAGFLTVLQAVLETRRKECRRPEDVEHMSSAELAQEKLDLQKCLLYFEKMKGRPSDPITKRVMKPIYDRYRCVRRMVRLASNSAIRFSRGRSSGSAPRPFVDSVRTLMGIAVVEPTQTDEVVKFAETEPIITLEPPLTPEALLGTSSTNFSQTETDQTASLMSNGAESLPSFFLNWELTLLEFIQFAMNVDPGELTRGRAEILSVKHKLQRFLHDYEKRIQEVTNHPPSKRDRDGLRSEYNRYRDCKQRLYVIDRFVEEPQTNLESLIVDAQSVGRAHRRRKVVESAVGKDETIQQKVSTTIKTATPMLKSQDSASYT</sequence>
<feature type="region of interest" description="Disordered" evidence="2">
    <location>
        <begin position="643"/>
        <end position="663"/>
    </location>
</feature>
<gene>
    <name evidence="4" type="ORF">EmuJ_001101200</name>
</gene>
<dbReference type="eggNOG" id="KOG4270">
    <property type="taxonomic scope" value="Eukaryota"/>
</dbReference>
<dbReference type="PROSITE" id="PS50238">
    <property type="entry name" value="RHOGAP"/>
    <property type="match status" value="1"/>
</dbReference>
<evidence type="ECO:0000256" key="1">
    <source>
        <dbReference type="ARBA" id="ARBA00007549"/>
    </source>
</evidence>
<dbReference type="PANTHER" id="PTHR15904:SF17">
    <property type="entry name" value="RHO-GAP DOMAIN-CONTAINING PROTEIN"/>
    <property type="match status" value="1"/>
</dbReference>
<dbReference type="GO" id="GO:0007165">
    <property type="term" value="P:signal transduction"/>
    <property type="evidence" value="ECO:0007669"/>
    <property type="project" value="InterPro"/>
</dbReference>
<dbReference type="OrthoDB" id="185175at2759"/>
<dbReference type="OMA" id="HTQNNHT"/>
<evidence type="ECO:0000313" key="5">
    <source>
        <dbReference type="Proteomes" id="UP000017246"/>
    </source>
</evidence>
<dbReference type="InterPro" id="IPR008936">
    <property type="entry name" value="Rho_GTPase_activation_prot"/>
</dbReference>
<evidence type="ECO:0000259" key="3">
    <source>
        <dbReference type="PROSITE" id="PS50238"/>
    </source>
</evidence>
<dbReference type="SUPFAM" id="SSF48350">
    <property type="entry name" value="GTPase activation domain, GAP"/>
    <property type="match status" value="1"/>
</dbReference>
<dbReference type="Pfam" id="PF26116">
    <property type="entry name" value="FAM13A"/>
    <property type="match status" value="1"/>
</dbReference>
<reference evidence="4" key="1">
    <citation type="journal article" date="2013" name="Nature">
        <title>The genomes of four tapeworm species reveal adaptations to parasitism.</title>
        <authorList>
            <person name="Tsai I.J."/>
            <person name="Zarowiecki M."/>
            <person name="Holroyd N."/>
            <person name="Garciarrubio A."/>
            <person name="Sanchez-Flores A."/>
            <person name="Brooks K.L."/>
            <person name="Tracey A."/>
            <person name="Bobes R.J."/>
            <person name="Fragoso G."/>
            <person name="Sciutto E."/>
            <person name="Aslett M."/>
            <person name="Beasley H."/>
            <person name="Bennett H.M."/>
            <person name="Cai J."/>
            <person name="Camicia F."/>
            <person name="Clark R."/>
            <person name="Cucher M."/>
            <person name="De Silva N."/>
            <person name="Day T.A."/>
            <person name="Deplazes P."/>
            <person name="Estrada K."/>
            <person name="Fernandez C."/>
            <person name="Holland P.W."/>
            <person name="Hou J."/>
            <person name="Hu S."/>
            <person name="Huckvale T."/>
            <person name="Hung S.S."/>
            <person name="Kamenetzky L."/>
            <person name="Keane J.A."/>
            <person name="Kiss F."/>
            <person name="Koziol U."/>
            <person name="Lambert O."/>
            <person name="Liu K."/>
            <person name="Luo X."/>
            <person name="Luo Y."/>
            <person name="Macchiaroli N."/>
            <person name="Nichol S."/>
            <person name="Paps J."/>
            <person name="Parkinson J."/>
            <person name="Pouchkina-Stantcheva N."/>
            <person name="Riddiford N."/>
            <person name="Rosenzvit M."/>
            <person name="Salinas G."/>
            <person name="Wasmuth J.D."/>
            <person name="Zamanian M."/>
            <person name="Zheng Y."/>
            <person name="Cai X."/>
            <person name="Soberon X."/>
            <person name="Olson P.D."/>
            <person name="Laclette J.P."/>
            <person name="Brehm K."/>
            <person name="Berriman M."/>
            <person name="Garciarrubio A."/>
            <person name="Bobes R.J."/>
            <person name="Fragoso G."/>
            <person name="Sanchez-Flores A."/>
            <person name="Estrada K."/>
            <person name="Cevallos M.A."/>
            <person name="Morett E."/>
            <person name="Gonzalez V."/>
            <person name="Portillo T."/>
            <person name="Ochoa-Leyva A."/>
            <person name="Jose M.V."/>
            <person name="Sciutto E."/>
            <person name="Landa A."/>
            <person name="Jimenez L."/>
            <person name="Valdes V."/>
            <person name="Carrero J.C."/>
            <person name="Larralde C."/>
            <person name="Morales-Montor J."/>
            <person name="Limon-Lason J."/>
            <person name="Soberon X."/>
            <person name="Laclette J.P."/>
        </authorList>
    </citation>
    <scope>NUCLEOTIDE SEQUENCE [LARGE SCALE GENOMIC DNA]</scope>
</reference>
<dbReference type="PANTHER" id="PTHR15904">
    <property type="entry name" value="FAM13"/>
    <property type="match status" value="1"/>
</dbReference>
<protein>
    <submittedName>
        <fullName evidence="4">RhoGAP</fullName>
    </submittedName>
</protein>
<keyword evidence="5" id="KW-1185">Reference proteome</keyword>
<evidence type="ECO:0000313" key="4">
    <source>
        <dbReference type="EMBL" id="CDS43268.1"/>
    </source>
</evidence>
<dbReference type="InterPro" id="IPR039102">
    <property type="entry name" value="FAM13"/>
</dbReference>
<dbReference type="STRING" id="6211.A0A068YM54"/>
<accession>A0A068YM54</accession>
<comment type="similarity">
    <text evidence="1">Belongs to the FAM13 family.</text>
</comment>
<dbReference type="AlphaFoldDB" id="A0A068YM54"/>
<dbReference type="SMART" id="SM00324">
    <property type="entry name" value="RhoGAP"/>
    <property type="match status" value="1"/>
</dbReference>
<dbReference type="InterPro" id="IPR059029">
    <property type="entry name" value="FAM13A_dom"/>
</dbReference>
<dbReference type="CDD" id="cd00159">
    <property type="entry name" value="RhoGAP"/>
    <property type="match status" value="1"/>
</dbReference>
<feature type="compositionally biased region" description="Polar residues" evidence="2">
    <location>
        <begin position="510"/>
        <end position="519"/>
    </location>
</feature>
<dbReference type="Gene3D" id="1.10.555.10">
    <property type="entry name" value="Rho GTPase activation protein"/>
    <property type="match status" value="1"/>
</dbReference>
<dbReference type="Pfam" id="PF00620">
    <property type="entry name" value="RhoGAP"/>
    <property type="match status" value="1"/>
</dbReference>